<dbReference type="EMBL" id="BLAL01000319">
    <property type="protein sequence ID" value="GET03008.1"/>
    <property type="molecule type" value="Genomic_DNA"/>
</dbReference>
<dbReference type="Proteomes" id="UP000615446">
    <property type="component" value="Unassembled WGS sequence"/>
</dbReference>
<proteinExistence type="predicted"/>
<sequence>MWLERGQNLSGRISEESNQFANQALPSINPVSYSLPQVTPVSQQAFNKDDMQKAIQDALAQQKTENQTLIKKITELESQMAKQTHIPTPQTVEPIEPVRQLRGYISQKEMDHDYPVKPFQRPRPHRSNVFARIDRVEEGINETRDAVNQLTNQFQKLDIRKCDTCGETGHSKSSCPKQIARSNFNQGYFKPLTPINFQNTPPDSDNDGDGYDEENNRCQPETYDELLPKLSPAMRKMCLSRKALEEKSKKDEWFSSLQYLNANINDLLISNSFLDSASEFCCMNDPAINALR</sequence>
<dbReference type="PROSITE" id="PS50158">
    <property type="entry name" value="ZF_CCHC"/>
    <property type="match status" value="1"/>
</dbReference>
<evidence type="ECO:0000313" key="6">
    <source>
        <dbReference type="Proteomes" id="UP000615446"/>
    </source>
</evidence>
<evidence type="ECO:0000256" key="2">
    <source>
        <dbReference type="SAM" id="Coils"/>
    </source>
</evidence>
<evidence type="ECO:0000313" key="5">
    <source>
        <dbReference type="EMBL" id="GET03008.1"/>
    </source>
</evidence>
<keyword evidence="1" id="KW-0863">Zinc-finger</keyword>
<evidence type="ECO:0000259" key="4">
    <source>
        <dbReference type="PROSITE" id="PS50158"/>
    </source>
</evidence>
<evidence type="ECO:0000256" key="1">
    <source>
        <dbReference type="PROSITE-ProRule" id="PRU00047"/>
    </source>
</evidence>
<dbReference type="AlphaFoldDB" id="A0A8H3MCW1"/>
<keyword evidence="1" id="KW-0862">Zinc</keyword>
<dbReference type="GO" id="GO:0003676">
    <property type="term" value="F:nucleic acid binding"/>
    <property type="evidence" value="ECO:0007669"/>
    <property type="project" value="InterPro"/>
</dbReference>
<feature type="compositionally biased region" description="Acidic residues" evidence="3">
    <location>
        <begin position="204"/>
        <end position="213"/>
    </location>
</feature>
<protein>
    <recommendedName>
        <fullName evidence="4">CCHC-type domain-containing protein</fullName>
    </recommendedName>
</protein>
<dbReference type="InterPro" id="IPR001878">
    <property type="entry name" value="Znf_CCHC"/>
</dbReference>
<dbReference type="InterPro" id="IPR036875">
    <property type="entry name" value="Znf_CCHC_sf"/>
</dbReference>
<feature type="domain" description="CCHC-type" evidence="4">
    <location>
        <begin position="160"/>
        <end position="177"/>
    </location>
</feature>
<reference evidence="5" key="1">
    <citation type="submission" date="2019-10" db="EMBL/GenBank/DDBJ databases">
        <title>Conservation and host-specific expression of non-tandemly repeated heterogenous ribosome RNA gene in arbuscular mycorrhizal fungi.</title>
        <authorList>
            <person name="Maeda T."/>
            <person name="Kobayashi Y."/>
            <person name="Nakagawa T."/>
            <person name="Ezawa T."/>
            <person name="Yamaguchi K."/>
            <person name="Bino T."/>
            <person name="Nishimoto Y."/>
            <person name="Shigenobu S."/>
            <person name="Kawaguchi M."/>
        </authorList>
    </citation>
    <scope>NUCLEOTIDE SEQUENCE</scope>
    <source>
        <strain evidence="5">HR1</strain>
    </source>
</reference>
<feature type="coiled-coil region" evidence="2">
    <location>
        <begin position="133"/>
        <end position="160"/>
    </location>
</feature>
<dbReference type="SUPFAM" id="SSF57756">
    <property type="entry name" value="Retrovirus zinc finger-like domains"/>
    <property type="match status" value="1"/>
</dbReference>
<evidence type="ECO:0000256" key="3">
    <source>
        <dbReference type="SAM" id="MobiDB-lite"/>
    </source>
</evidence>
<name>A0A8H3MCW1_9GLOM</name>
<dbReference type="GO" id="GO:0008270">
    <property type="term" value="F:zinc ion binding"/>
    <property type="evidence" value="ECO:0007669"/>
    <property type="project" value="UniProtKB-KW"/>
</dbReference>
<feature type="region of interest" description="Disordered" evidence="3">
    <location>
        <begin position="194"/>
        <end position="222"/>
    </location>
</feature>
<keyword evidence="1" id="KW-0479">Metal-binding</keyword>
<keyword evidence="2" id="KW-0175">Coiled coil</keyword>
<accession>A0A8H3MCW1</accession>
<organism evidence="5 6">
    <name type="scientific">Rhizophagus clarus</name>
    <dbReference type="NCBI Taxonomy" id="94130"/>
    <lineage>
        <taxon>Eukaryota</taxon>
        <taxon>Fungi</taxon>
        <taxon>Fungi incertae sedis</taxon>
        <taxon>Mucoromycota</taxon>
        <taxon>Glomeromycotina</taxon>
        <taxon>Glomeromycetes</taxon>
        <taxon>Glomerales</taxon>
        <taxon>Glomeraceae</taxon>
        <taxon>Rhizophagus</taxon>
    </lineage>
</organism>
<gene>
    <name evidence="5" type="ORF">RCL2_002935700</name>
</gene>
<comment type="caution">
    <text evidence="5">The sequence shown here is derived from an EMBL/GenBank/DDBJ whole genome shotgun (WGS) entry which is preliminary data.</text>
</comment>